<dbReference type="EMBL" id="NRRV01000001">
    <property type="protein sequence ID" value="MBK1629253.1"/>
    <property type="molecule type" value="Genomic_DNA"/>
</dbReference>
<organism evidence="4 5">
    <name type="scientific">Thiohalocapsa halophila</name>
    <dbReference type="NCBI Taxonomy" id="69359"/>
    <lineage>
        <taxon>Bacteria</taxon>
        <taxon>Pseudomonadati</taxon>
        <taxon>Pseudomonadota</taxon>
        <taxon>Gammaproteobacteria</taxon>
        <taxon>Chromatiales</taxon>
        <taxon>Chromatiaceae</taxon>
        <taxon>Thiohalocapsa</taxon>
    </lineage>
</organism>
<dbReference type="Gene3D" id="2.60.120.260">
    <property type="entry name" value="Galactose-binding domain-like"/>
    <property type="match status" value="1"/>
</dbReference>
<keyword evidence="2" id="KW-1133">Transmembrane helix</keyword>
<feature type="transmembrane region" description="Helical" evidence="2">
    <location>
        <begin position="788"/>
        <end position="805"/>
    </location>
</feature>
<evidence type="ECO:0000313" key="4">
    <source>
        <dbReference type="EMBL" id="MBK1629253.1"/>
    </source>
</evidence>
<feature type="transmembrane region" description="Helical" evidence="2">
    <location>
        <begin position="172"/>
        <end position="191"/>
    </location>
</feature>
<feature type="transmembrane region" description="Helical" evidence="2">
    <location>
        <begin position="24"/>
        <end position="43"/>
    </location>
</feature>
<feature type="transmembrane region" description="Helical" evidence="2">
    <location>
        <begin position="99"/>
        <end position="119"/>
    </location>
</feature>
<dbReference type="Pfam" id="PF04892">
    <property type="entry name" value="VanZ"/>
    <property type="match status" value="1"/>
</dbReference>
<name>A0ABS1CBF3_9GAMM</name>
<feature type="region of interest" description="Disordered" evidence="1">
    <location>
        <begin position="460"/>
        <end position="501"/>
    </location>
</feature>
<feature type="region of interest" description="Disordered" evidence="1">
    <location>
        <begin position="1162"/>
        <end position="1188"/>
    </location>
</feature>
<keyword evidence="5" id="KW-1185">Reference proteome</keyword>
<feature type="transmembrane region" description="Helical" evidence="2">
    <location>
        <begin position="574"/>
        <end position="592"/>
    </location>
</feature>
<dbReference type="Proteomes" id="UP000748752">
    <property type="component" value="Unassembled WGS sequence"/>
</dbReference>
<comment type="caution">
    <text evidence="4">The sequence shown here is derived from an EMBL/GenBank/DDBJ whole genome shotgun (WGS) entry which is preliminary data.</text>
</comment>
<feature type="transmembrane region" description="Helical" evidence="2">
    <location>
        <begin position="839"/>
        <end position="858"/>
    </location>
</feature>
<proteinExistence type="predicted"/>
<keyword evidence="2" id="KW-0472">Membrane</keyword>
<dbReference type="PANTHER" id="PTHR37422">
    <property type="entry name" value="TEICHURONIC ACID BIOSYNTHESIS PROTEIN TUAE"/>
    <property type="match status" value="1"/>
</dbReference>
<feature type="transmembrane region" description="Helical" evidence="2">
    <location>
        <begin position="714"/>
        <end position="735"/>
    </location>
</feature>
<feature type="transmembrane region" description="Helical" evidence="2">
    <location>
        <begin position="612"/>
        <end position="634"/>
    </location>
</feature>
<accession>A0ABS1CBF3</accession>
<feature type="transmembrane region" description="Helical" evidence="2">
    <location>
        <begin position="398"/>
        <end position="418"/>
    </location>
</feature>
<feature type="transmembrane region" description="Helical" evidence="2">
    <location>
        <begin position="811"/>
        <end position="832"/>
    </location>
</feature>
<evidence type="ECO:0000313" key="5">
    <source>
        <dbReference type="Proteomes" id="UP000748752"/>
    </source>
</evidence>
<feature type="transmembrane region" description="Helical" evidence="2">
    <location>
        <begin position="549"/>
        <end position="569"/>
    </location>
</feature>
<evidence type="ECO:0000259" key="3">
    <source>
        <dbReference type="Pfam" id="PF04892"/>
    </source>
</evidence>
<feature type="transmembrane region" description="Helical" evidence="2">
    <location>
        <begin position="1112"/>
        <end position="1132"/>
    </location>
</feature>
<feature type="transmembrane region" description="Helical" evidence="2">
    <location>
        <begin position="73"/>
        <end position="92"/>
    </location>
</feature>
<dbReference type="InterPro" id="IPR006976">
    <property type="entry name" value="VanZ-like"/>
</dbReference>
<reference evidence="4 5" key="1">
    <citation type="journal article" date="2020" name="Microorganisms">
        <title>Osmotic Adaptation and Compatible Solute Biosynthesis of Phototrophic Bacteria as Revealed from Genome Analyses.</title>
        <authorList>
            <person name="Imhoff J.F."/>
            <person name="Rahn T."/>
            <person name="Kunzel S."/>
            <person name="Keller A."/>
            <person name="Neulinger S.C."/>
        </authorList>
    </citation>
    <scope>NUCLEOTIDE SEQUENCE [LARGE SCALE GENOMIC DNA]</scope>
    <source>
        <strain evidence="4 5">DSM 6210</strain>
    </source>
</reference>
<evidence type="ECO:0000256" key="1">
    <source>
        <dbReference type="SAM" id="MobiDB-lite"/>
    </source>
</evidence>
<dbReference type="RefSeq" id="WP_242475049.1">
    <property type="nucleotide sequence ID" value="NZ_NRRV01000001.1"/>
</dbReference>
<dbReference type="PANTHER" id="PTHR37422:SF13">
    <property type="entry name" value="LIPOPOLYSACCHARIDE BIOSYNTHESIS PROTEIN PA4999-RELATED"/>
    <property type="match status" value="1"/>
</dbReference>
<feature type="transmembrane region" description="Helical" evidence="2">
    <location>
        <begin position="364"/>
        <end position="386"/>
    </location>
</feature>
<feature type="transmembrane region" description="Helical" evidence="2">
    <location>
        <begin position="646"/>
        <end position="671"/>
    </location>
</feature>
<feature type="transmembrane region" description="Helical" evidence="2">
    <location>
        <begin position="1084"/>
        <end position="1105"/>
    </location>
</feature>
<protein>
    <recommendedName>
        <fullName evidence="3">VanZ-like domain-containing protein</fullName>
    </recommendedName>
</protein>
<feature type="transmembrane region" description="Helical" evidence="2">
    <location>
        <begin position="318"/>
        <end position="336"/>
    </location>
</feature>
<feature type="transmembrane region" description="Helical" evidence="2">
    <location>
        <begin position="1138"/>
        <end position="1155"/>
    </location>
</feature>
<dbReference type="InterPro" id="IPR051533">
    <property type="entry name" value="WaaL-like"/>
</dbReference>
<keyword evidence="2" id="KW-0812">Transmembrane</keyword>
<feature type="transmembrane region" description="Helical" evidence="2">
    <location>
        <begin position="252"/>
        <end position="271"/>
    </location>
</feature>
<feature type="transmembrane region" description="Helical" evidence="2">
    <location>
        <begin position="762"/>
        <end position="781"/>
    </location>
</feature>
<feature type="transmembrane region" description="Helical" evidence="2">
    <location>
        <begin position="683"/>
        <end position="702"/>
    </location>
</feature>
<gene>
    <name evidence="4" type="ORF">CKO31_00595</name>
</gene>
<feature type="transmembrane region" description="Helical" evidence="2">
    <location>
        <begin position="131"/>
        <end position="152"/>
    </location>
</feature>
<sequence>MHWDTVQPAGRYPDPAAGFREPRWWLLCLVYLGFVVYGSLVPLEWRAVPFDEALSRFANIRFLELGTASRADWVANIVLYVPLGFLACAALFGIRAYGALALIGALTVFVLGVALAAAVELAQIFFAPRTVSLNDLLAETLGTGIGVGLWLFGRWRVVRLGLAFAEGGRASVLAALVLFVLAYGLFSLFPFDFVVSGDELAEQLTSRNHAWLMSGCGQWLRCAAFWLAEVLAIAPLGFLLALLYPRWSWVRFALVGIGAGLLLEPLQLLLVSGKAQGFSVLLRGAGTLFGAWVGYLLSTRLDLVVLAGLTRRALPGLAVPYLLALTALSGWWSGAWRSLAQGLARLDELGWVPFYYHYWTSEPVAMTSLLSQLALYMPVGLAVWAWHYGGRLRAAHAWQAPLIAVGLALVVEAGKLFAPGARPDPTNLLIAPAGAWLAQALASWFARVVSQIKPARAGQVPTAWPGHAPVPRWSAEPTPASAHGLLGGRRGPSPESAADSGALSAVSRVPADAPAPAKPAMAAPSRRGSARQGIAFSLPQQQALPEPTLIGYLYLLGGGAAVIAGLLLYPVGQLWLAAALLFFGAALWRWPWLWLAVVPAALPVLDLTPWSGLVLLNAFDLFVLVGLAVAGLRLSGVKPARLPNAWLALALLLLWVSWLLSMGIGLAPAAGSDLPVASSHPPLAPWHLGKGLLWALLAVPLLRRYRRWLGSTAAARLVLPGAVAGLALVCANVLYERLVHVGLFDFDDVFRVTGPFASMNDGGAYIEAYVAFTFPMLLVWILMAQQRWLQVLGGLLVPVAAYVMLVTFSRAGYGAFAVSALVVMGGLLVGRVRLVRSQWLVLLGLLGVVSIAAVPALSTGFASERLAQARADMDTRLAHWRHAIALMDNDLPTLLFGEGYGRYPALYLFSPRPDTPAGTYEVLEEGGNGFLRLGKGEPVYLDQRVPARAGTTYELTVRLRAEAVQAKLSVPLCEKALLYSFTCVWRSVTPEVADQWQTLSASIQTDQVGRGGRWPHGPVKLSLYNSGQGRLDLDDVSLKSPDGQELITNGGFEQGAERWLFVTDQDLAWHIHEQFVETYFAQGLLGLLATAVLLIAATSVVVPAIRGGRYEAVAFAGALAGFLSVGLLGSTVDAPRTAMLFYLGAFCATLLLRGADQRRRRRKTQGAAGGAGSPMDSRATVLAAPASA</sequence>
<feature type="transmembrane region" description="Helical" evidence="2">
    <location>
        <begin position="277"/>
        <end position="297"/>
    </location>
</feature>
<feature type="domain" description="VanZ-like" evidence="3">
    <location>
        <begin position="31"/>
        <end position="152"/>
    </location>
</feature>
<evidence type="ECO:0000256" key="2">
    <source>
        <dbReference type="SAM" id="Phobius"/>
    </source>
</evidence>
<feature type="transmembrane region" description="Helical" evidence="2">
    <location>
        <begin position="223"/>
        <end position="245"/>
    </location>
</feature>